<evidence type="ECO:0000313" key="1">
    <source>
        <dbReference type="EMBL" id="SMA47560.1"/>
    </source>
</evidence>
<keyword evidence="2" id="KW-1185">Reference proteome</keyword>
<organism evidence="1 2">
    <name type="scientific">Parendozoicomonas haliclonae</name>
    <dbReference type="NCBI Taxonomy" id="1960125"/>
    <lineage>
        <taxon>Bacteria</taxon>
        <taxon>Pseudomonadati</taxon>
        <taxon>Pseudomonadota</taxon>
        <taxon>Gammaproteobacteria</taxon>
        <taxon>Oceanospirillales</taxon>
        <taxon>Endozoicomonadaceae</taxon>
        <taxon>Parendozoicomonas</taxon>
    </lineage>
</organism>
<accession>A0A1X7AK75</accession>
<sequence>MASYPQLAGMLGGHTVSTYPSPVPSVIPVTSNNPLPIWTLNGSSGPLPRVSSLPASLPTTGLTLPSLEDQYQLDPRRTLTPIKPFPKDYKPVEFPKVMAQVEEVMMTVEGRQRIIRETNRYMSGGQTEKEMGSAHIAMVIIHEFRKKETAKRQCLSEDSTQGYIRKMHTLFEELGQRLTSWRPIHERATLTLSLNQCPEGSRISRGYVQYQKNPHLNQCLAVIRNDINAVMKNLTLDQTMHALDYLCSFHLVHTPERQLPLEEAKLIKTLYDFIDKCLDGLRDTYEYHPRLMYNNPIPATAQKPQSEQS</sequence>
<dbReference type="AlphaFoldDB" id="A0A1X7AK75"/>
<reference evidence="1 2" key="1">
    <citation type="submission" date="2017-03" db="EMBL/GenBank/DDBJ databases">
        <authorList>
            <person name="Afonso C.L."/>
            <person name="Miller P.J."/>
            <person name="Scott M.A."/>
            <person name="Spackman E."/>
            <person name="Goraichik I."/>
            <person name="Dimitrov K.M."/>
            <person name="Suarez D.L."/>
            <person name="Swayne D.E."/>
        </authorList>
    </citation>
    <scope>NUCLEOTIDE SEQUENCE [LARGE SCALE GENOMIC DNA]</scope>
    <source>
        <strain evidence="1">SB41UT1</strain>
    </source>
</reference>
<dbReference type="EMBL" id="FWPT01000005">
    <property type="protein sequence ID" value="SMA47560.1"/>
    <property type="molecule type" value="Genomic_DNA"/>
</dbReference>
<proteinExistence type="predicted"/>
<protein>
    <submittedName>
        <fullName evidence="1">Uncharacterized protein</fullName>
    </submittedName>
</protein>
<name>A0A1X7AK75_9GAMM</name>
<evidence type="ECO:0000313" key="2">
    <source>
        <dbReference type="Proteomes" id="UP000196573"/>
    </source>
</evidence>
<gene>
    <name evidence="1" type="ORF">EHSB41UT_02464</name>
</gene>
<dbReference type="Proteomes" id="UP000196573">
    <property type="component" value="Unassembled WGS sequence"/>
</dbReference>